<dbReference type="GO" id="GO:0032259">
    <property type="term" value="P:methylation"/>
    <property type="evidence" value="ECO:0007669"/>
    <property type="project" value="UniProtKB-KW"/>
</dbReference>
<dbReference type="InterPro" id="IPR013217">
    <property type="entry name" value="Methyltransf_12"/>
</dbReference>
<dbReference type="Pfam" id="PF10119">
    <property type="entry name" value="MethyTransf_Reg"/>
    <property type="match status" value="1"/>
</dbReference>
<evidence type="ECO:0000313" key="4">
    <source>
        <dbReference type="Proteomes" id="UP000601789"/>
    </source>
</evidence>
<evidence type="ECO:0000259" key="2">
    <source>
        <dbReference type="Pfam" id="PF10119"/>
    </source>
</evidence>
<dbReference type="Proteomes" id="UP000601789">
    <property type="component" value="Unassembled WGS sequence"/>
</dbReference>
<gene>
    <name evidence="3" type="ORF">IOD40_15415</name>
</gene>
<keyword evidence="4" id="KW-1185">Reference proteome</keyword>
<dbReference type="SUPFAM" id="SSF53335">
    <property type="entry name" value="S-adenosyl-L-methionine-dependent methyltransferases"/>
    <property type="match status" value="1"/>
</dbReference>
<dbReference type="InterPro" id="IPR029063">
    <property type="entry name" value="SAM-dependent_MTases_sf"/>
</dbReference>
<evidence type="ECO:0000259" key="1">
    <source>
        <dbReference type="Pfam" id="PF08242"/>
    </source>
</evidence>
<dbReference type="Gene3D" id="3.40.50.150">
    <property type="entry name" value="Vaccinia Virus protein VP39"/>
    <property type="match status" value="1"/>
</dbReference>
<proteinExistence type="predicted"/>
<dbReference type="CDD" id="cd02440">
    <property type="entry name" value="AdoMet_MTases"/>
    <property type="match status" value="1"/>
</dbReference>
<accession>A0ABS0SH75</accession>
<evidence type="ECO:0000313" key="3">
    <source>
        <dbReference type="EMBL" id="MBI1622046.1"/>
    </source>
</evidence>
<reference evidence="3 4" key="1">
    <citation type="submission" date="2020-10" db="EMBL/GenBank/DDBJ databases">
        <title>Aquamicrobium zhengzhouensis sp. nov., a exopolysaccharide producing bacterium isolated from farmland soil.</title>
        <authorList>
            <person name="Wang X."/>
        </authorList>
    </citation>
    <scope>NUCLEOTIDE SEQUENCE [LARGE SCALE GENOMIC DNA]</scope>
    <source>
        <strain evidence="4">cd-1</strain>
    </source>
</reference>
<keyword evidence="3" id="KW-0489">Methyltransferase</keyword>
<organism evidence="3 4">
    <name type="scientific">Aquamicrobium zhengzhouense</name>
    <dbReference type="NCBI Taxonomy" id="2781738"/>
    <lineage>
        <taxon>Bacteria</taxon>
        <taxon>Pseudomonadati</taxon>
        <taxon>Pseudomonadota</taxon>
        <taxon>Alphaproteobacteria</taxon>
        <taxon>Hyphomicrobiales</taxon>
        <taxon>Phyllobacteriaceae</taxon>
        <taxon>Aquamicrobium</taxon>
    </lineage>
</organism>
<feature type="domain" description="Methyltransferase regulatory" evidence="2">
    <location>
        <begin position="217"/>
        <end position="300"/>
    </location>
</feature>
<feature type="domain" description="Methyltransferase type 12" evidence="1">
    <location>
        <begin position="48"/>
        <end position="146"/>
    </location>
</feature>
<dbReference type="PANTHER" id="PTHR43861">
    <property type="entry name" value="TRANS-ACONITATE 2-METHYLTRANSFERASE-RELATED"/>
    <property type="match status" value="1"/>
</dbReference>
<dbReference type="Pfam" id="PF08242">
    <property type="entry name" value="Methyltransf_12"/>
    <property type="match status" value="1"/>
</dbReference>
<name>A0ABS0SH75_9HYPH</name>
<protein>
    <submittedName>
        <fullName evidence="3">Methyltransferase regulatory domain-containing protein</fullName>
    </submittedName>
</protein>
<sequence>MSDWTKGYVTDLGYTHGFYRELTPTLHAFSVLIKGANPRSSDRPAYCELGCGQGFSTNLLAAANPDIDFYATDFNPAQIAGAQALCEAAGTKNVRFFDDSFAEFEARLDLPQFDVIALHGIYSWIAKEHRDTIVRFIDKRLKPGGLVYISYNCLPGWSGPAPLRQLLRLAGNAAPGTMPQKIEAGLAFLERMKDANARWFATVPAIAERIDRLKGQNRNYLAHEYMNADWNLFYHCDVAAELSAARLSYVGSAHLLDHVDAVNLTSDQQAILAETADPVFRETLRDYMVNQQFRRDIFARGTVPLSASEAREIWLDSRFALSALRADIPLKVTGALGEATLQEEVYGPILDALAKPVESGRSAAISLRQLLTENPNLSALGWARIQQAILVLVGAGHVQPCPADAKGENQRREATRRFNRVVMEKARHSDDLQFLASPVTGGGHAVPRFQQLFLLSLSEGKKRPHEWAQFAWQVLSRQGQRIVKQGKPLETPDENLAELQSQAETFAEKQLPVLRGLQIV</sequence>
<dbReference type="EMBL" id="JADGMQ010000012">
    <property type="protein sequence ID" value="MBI1622046.1"/>
    <property type="molecule type" value="Genomic_DNA"/>
</dbReference>
<keyword evidence="3" id="KW-0808">Transferase</keyword>
<dbReference type="InterPro" id="IPR018773">
    <property type="entry name" value="MeTrfase_reg_dom_prd"/>
</dbReference>
<dbReference type="RefSeq" id="WP_198477581.1">
    <property type="nucleotide sequence ID" value="NZ_JADGMQ010000012.1"/>
</dbReference>
<comment type="caution">
    <text evidence="3">The sequence shown here is derived from an EMBL/GenBank/DDBJ whole genome shotgun (WGS) entry which is preliminary data.</text>
</comment>
<dbReference type="GO" id="GO:0008168">
    <property type="term" value="F:methyltransferase activity"/>
    <property type="evidence" value="ECO:0007669"/>
    <property type="project" value="UniProtKB-KW"/>
</dbReference>